<evidence type="ECO:0000256" key="7">
    <source>
        <dbReference type="ARBA" id="ARBA00022840"/>
    </source>
</evidence>
<keyword evidence="7" id="KW-0067">ATP-binding</keyword>
<evidence type="ECO:0000256" key="2">
    <source>
        <dbReference type="ARBA" id="ARBA00012438"/>
    </source>
</evidence>
<feature type="transmembrane region" description="Helical" evidence="9">
    <location>
        <begin position="158"/>
        <end position="176"/>
    </location>
</feature>
<dbReference type="CDD" id="cd16917">
    <property type="entry name" value="HATPase_UhpB-NarQ-NarX-like"/>
    <property type="match status" value="1"/>
</dbReference>
<dbReference type="EC" id="2.7.13.3" evidence="2"/>
<dbReference type="InterPro" id="IPR050482">
    <property type="entry name" value="Sensor_HK_TwoCompSys"/>
</dbReference>
<keyword evidence="6 11" id="KW-0418">Kinase</keyword>
<comment type="catalytic activity">
    <reaction evidence="1">
        <text>ATP + protein L-histidine = ADP + protein N-phospho-L-histidine.</text>
        <dbReference type="EC" id="2.7.13.3"/>
    </reaction>
</comment>
<dbReference type="Proteomes" id="UP000824005">
    <property type="component" value="Unassembled WGS sequence"/>
</dbReference>
<dbReference type="InterPro" id="IPR025828">
    <property type="entry name" value="Put_sensor_dom"/>
</dbReference>
<keyword evidence="9" id="KW-1133">Transmembrane helix</keyword>
<dbReference type="GO" id="GO:0005524">
    <property type="term" value="F:ATP binding"/>
    <property type="evidence" value="ECO:0007669"/>
    <property type="project" value="UniProtKB-KW"/>
</dbReference>
<feature type="transmembrane region" description="Helical" evidence="9">
    <location>
        <begin position="110"/>
        <end position="138"/>
    </location>
</feature>
<name>A0A9D1YS41_9MICO</name>
<evidence type="ECO:0000256" key="1">
    <source>
        <dbReference type="ARBA" id="ARBA00000085"/>
    </source>
</evidence>
<feature type="transmembrane region" description="Helical" evidence="9">
    <location>
        <begin position="27"/>
        <end position="58"/>
    </location>
</feature>
<feature type="domain" description="Histidine kinase/HSP90-like ATPase" evidence="10">
    <location>
        <begin position="327"/>
        <end position="417"/>
    </location>
</feature>
<dbReference type="Gene3D" id="1.20.5.1930">
    <property type="match status" value="1"/>
</dbReference>
<dbReference type="InterPro" id="IPR036890">
    <property type="entry name" value="HATPase_C_sf"/>
</dbReference>
<evidence type="ECO:0000256" key="3">
    <source>
        <dbReference type="ARBA" id="ARBA00022553"/>
    </source>
</evidence>
<evidence type="ECO:0000259" key="10">
    <source>
        <dbReference type="SMART" id="SM00387"/>
    </source>
</evidence>
<evidence type="ECO:0000256" key="6">
    <source>
        <dbReference type="ARBA" id="ARBA00022777"/>
    </source>
</evidence>
<dbReference type="PANTHER" id="PTHR24421:SF10">
    <property type="entry name" value="NITRATE_NITRITE SENSOR PROTEIN NARQ"/>
    <property type="match status" value="1"/>
</dbReference>
<proteinExistence type="predicted"/>
<reference evidence="11" key="2">
    <citation type="submission" date="2021-04" db="EMBL/GenBank/DDBJ databases">
        <authorList>
            <person name="Gilroy R."/>
        </authorList>
    </citation>
    <scope>NUCLEOTIDE SEQUENCE</scope>
    <source>
        <strain evidence="11">ChiGjej1B1-98</strain>
    </source>
</reference>
<dbReference type="InterPro" id="IPR003594">
    <property type="entry name" value="HATPase_dom"/>
</dbReference>
<dbReference type="Gene3D" id="3.30.565.10">
    <property type="entry name" value="Histidine kinase-like ATPase, C-terminal domain"/>
    <property type="match status" value="1"/>
</dbReference>
<evidence type="ECO:0000256" key="8">
    <source>
        <dbReference type="ARBA" id="ARBA00023012"/>
    </source>
</evidence>
<reference evidence="11" key="1">
    <citation type="journal article" date="2021" name="PeerJ">
        <title>Extensive microbial diversity within the chicken gut microbiome revealed by metagenomics and culture.</title>
        <authorList>
            <person name="Gilroy R."/>
            <person name="Ravi A."/>
            <person name="Getino M."/>
            <person name="Pursley I."/>
            <person name="Horton D.L."/>
            <person name="Alikhan N.F."/>
            <person name="Baker D."/>
            <person name="Gharbi K."/>
            <person name="Hall N."/>
            <person name="Watson M."/>
            <person name="Adriaenssens E.M."/>
            <person name="Foster-Nyarko E."/>
            <person name="Jarju S."/>
            <person name="Secka A."/>
            <person name="Antonio M."/>
            <person name="Oren A."/>
            <person name="Chaudhuri R.R."/>
            <person name="La Ragione R."/>
            <person name="Hildebrand F."/>
            <person name="Pallen M.J."/>
        </authorList>
    </citation>
    <scope>NUCLEOTIDE SEQUENCE</scope>
    <source>
        <strain evidence="11">ChiGjej1B1-98</strain>
    </source>
</reference>
<comment type="caution">
    <text evidence="11">The sequence shown here is derived from an EMBL/GenBank/DDBJ whole genome shotgun (WGS) entry which is preliminary data.</text>
</comment>
<keyword evidence="9" id="KW-0812">Transmembrane</keyword>
<evidence type="ECO:0000256" key="5">
    <source>
        <dbReference type="ARBA" id="ARBA00022741"/>
    </source>
</evidence>
<accession>A0A9D1YS41</accession>
<dbReference type="EMBL" id="DXDC01000016">
    <property type="protein sequence ID" value="HIY64779.1"/>
    <property type="molecule type" value="Genomic_DNA"/>
</dbReference>
<dbReference type="AlphaFoldDB" id="A0A9D1YS41"/>
<sequence length="427" mass="46803">MEHARIWAALTRPPWRFLTSRWPWLSLLYLVFSALLGVLLIPVVVLGFLILPLSGLVIGAIERRRNRLIGFAALGSPHAVVGEDERPHWLSIRLTEAATWRETAALLVDLVLGIIALTVLFFEGVALTALGMIAYAGLTGPTRTQFFGDAEGTMTPGNWWPIIPLTLALLCVLGYLNTILAATQASLNSVLCAPRQRDIDRRVEKLTRSRAALVESFEVERRRIERDLHDGVQQELIALGARLGMISYEIEELTAIDPRLRPLLASVDSAQGQAEHAMATLRNTVRGIHPSVLTDHGLRAALQELAERIPLTVHLHRDDETTRYPVAVETNAYYFVSEALNNAVKHANATTVEIREHADQGVFTVTVTDNGRGGANEANGLGIAGLRDRAETLNGTLVLDSPEGGPTQIQISLPYTVEGDAHAHSHR</sequence>
<dbReference type="GO" id="GO:0046983">
    <property type="term" value="F:protein dimerization activity"/>
    <property type="evidence" value="ECO:0007669"/>
    <property type="project" value="InterPro"/>
</dbReference>
<dbReference type="InterPro" id="IPR011712">
    <property type="entry name" value="Sig_transdc_His_kin_sub3_dim/P"/>
</dbReference>
<dbReference type="Pfam" id="PF13796">
    <property type="entry name" value="Sensor"/>
    <property type="match status" value="1"/>
</dbReference>
<dbReference type="SUPFAM" id="SSF55874">
    <property type="entry name" value="ATPase domain of HSP90 chaperone/DNA topoisomerase II/histidine kinase"/>
    <property type="match status" value="1"/>
</dbReference>
<evidence type="ECO:0000313" key="12">
    <source>
        <dbReference type="Proteomes" id="UP000824005"/>
    </source>
</evidence>
<protein>
    <recommendedName>
        <fullName evidence="2">histidine kinase</fullName>
        <ecNumber evidence="2">2.7.13.3</ecNumber>
    </recommendedName>
</protein>
<keyword evidence="4" id="KW-0808">Transferase</keyword>
<dbReference type="Pfam" id="PF07730">
    <property type="entry name" value="HisKA_3"/>
    <property type="match status" value="1"/>
</dbReference>
<keyword evidence="3" id="KW-0597">Phosphoprotein</keyword>
<dbReference type="Pfam" id="PF02518">
    <property type="entry name" value="HATPase_c"/>
    <property type="match status" value="1"/>
</dbReference>
<dbReference type="GO" id="GO:0000155">
    <property type="term" value="F:phosphorelay sensor kinase activity"/>
    <property type="evidence" value="ECO:0007669"/>
    <property type="project" value="InterPro"/>
</dbReference>
<evidence type="ECO:0000313" key="11">
    <source>
        <dbReference type="EMBL" id="HIY64779.1"/>
    </source>
</evidence>
<keyword evidence="9" id="KW-0472">Membrane</keyword>
<dbReference type="PANTHER" id="PTHR24421">
    <property type="entry name" value="NITRATE/NITRITE SENSOR PROTEIN NARX-RELATED"/>
    <property type="match status" value="1"/>
</dbReference>
<organism evidence="11 12">
    <name type="scientific">Candidatus Agrococcus pullicola</name>
    <dbReference type="NCBI Taxonomy" id="2838429"/>
    <lineage>
        <taxon>Bacteria</taxon>
        <taxon>Bacillati</taxon>
        <taxon>Actinomycetota</taxon>
        <taxon>Actinomycetes</taxon>
        <taxon>Micrococcales</taxon>
        <taxon>Microbacteriaceae</taxon>
        <taxon>Agrococcus</taxon>
    </lineage>
</organism>
<dbReference type="GO" id="GO:0016020">
    <property type="term" value="C:membrane"/>
    <property type="evidence" value="ECO:0007669"/>
    <property type="project" value="InterPro"/>
</dbReference>
<evidence type="ECO:0000256" key="4">
    <source>
        <dbReference type="ARBA" id="ARBA00022679"/>
    </source>
</evidence>
<dbReference type="SMART" id="SM00387">
    <property type="entry name" value="HATPase_c"/>
    <property type="match status" value="1"/>
</dbReference>
<keyword evidence="5" id="KW-0547">Nucleotide-binding</keyword>
<keyword evidence="8" id="KW-0902">Two-component regulatory system</keyword>
<evidence type="ECO:0000256" key="9">
    <source>
        <dbReference type="SAM" id="Phobius"/>
    </source>
</evidence>
<gene>
    <name evidence="11" type="ORF">H9830_00705</name>
</gene>